<dbReference type="Pfam" id="PF14824">
    <property type="entry name" value="Sirohm_synth_M"/>
    <property type="match status" value="1"/>
</dbReference>
<dbReference type="Proteomes" id="UP001169242">
    <property type="component" value="Unassembled WGS sequence"/>
</dbReference>
<dbReference type="EMBL" id="JAQIFT010000043">
    <property type="protein sequence ID" value="MDA3731894.1"/>
    <property type="molecule type" value="Genomic_DNA"/>
</dbReference>
<keyword evidence="3" id="KW-0560">Oxidoreductase</keyword>
<gene>
    <name evidence="8" type="ORF">PBV87_10425</name>
</gene>
<dbReference type="Gene3D" id="3.40.50.720">
    <property type="entry name" value="NAD(P)-binding Rossmann-like Domain"/>
    <property type="match status" value="1"/>
</dbReference>
<keyword evidence="9" id="KW-1185">Reference proteome</keyword>
<dbReference type="Gene3D" id="1.10.8.610">
    <property type="entry name" value="SirC, precorrin-2 dehydrogenase, C-terminal helical domain-like"/>
    <property type="match status" value="1"/>
</dbReference>
<dbReference type="PANTHER" id="PTHR35330:SF1">
    <property type="entry name" value="SIROHEME BIOSYNTHESIS PROTEIN MET8"/>
    <property type="match status" value="1"/>
</dbReference>
<evidence type="ECO:0000259" key="7">
    <source>
        <dbReference type="Pfam" id="PF14824"/>
    </source>
</evidence>
<dbReference type="GO" id="GO:0019354">
    <property type="term" value="P:siroheme biosynthetic process"/>
    <property type="evidence" value="ECO:0007669"/>
    <property type="project" value="InterPro"/>
</dbReference>
<evidence type="ECO:0000256" key="2">
    <source>
        <dbReference type="ARBA" id="ARBA00012400"/>
    </source>
</evidence>
<evidence type="ECO:0000313" key="8">
    <source>
        <dbReference type="EMBL" id="MDA3731894.1"/>
    </source>
</evidence>
<dbReference type="InterPro" id="IPR036291">
    <property type="entry name" value="NAD(P)-bd_dom_sf"/>
</dbReference>
<comment type="catalytic activity">
    <reaction evidence="6">
        <text>precorrin-2 + NAD(+) = sirohydrochlorin + NADH + 2 H(+)</text>
        <dbReference type="Rhea" id="RHEA:15613"/>
        <dbReference type="ChEBI" id="CHEBI:15378"/>
        <dbReference type="ChEBI" id="CHEBI:57540"/>
        <dbReference type="ChEBI" id="CHEBI:57945"/>
        <dbReference type="ChEBI" id="CHEBI:58351"/>
        <dbReference type="ChEBI" id="CHEBI:58827"/>
        <dbReference type="EC" id="1.3.1.76"/>
    </reaction>
</comment>
<evidence type="ECO:0000256" key="1">
    <source>
        <dbReference type="ARBA" id="ARBA00005010"/>
    </source>
</evidence>
<dbReference type="SUPFAM" id="SSF51735">
    <property type="entry name" value="NAD(P)-binding Rossmann-fold domains"/>
    <property type="match status" value="1"/>
</dbReference>
<dbReference type="InterPro" id="IPR028161">
    <property type="entry name" value="Met8-like"/>
</dbReference>
<evidence type="ECO:0000256" key="4">
    <source>
        <dbReference type="ARBA" id="ARBA00023027"/>
    </source>
</evidence>
<dbReference type="GO" id="GO:0004325">
    <property type="term" value="F:ferrochelatase activity"/>
    <property type="evidence" value="ECO:0007669"/>
    <property type="project" value="InterPro"/>
</dbReference>
<dbReference type="SUPFAM" id="SSF75615">
    <property type="entry name" value="Siroheme synthase middle domains-like"/>
    <property type="match status" value="1"/>
</dbReference>
<dbReference type="Pfam" id="PF13241">
    <property type="entry name" value="NAD_binding_7"/>
    <property type="match status" value="1"/>
</dbReference>
<feature type="domain" description="Siroheme synthase central" evidence="7">
    <location>
        <begin position="115"/>
        <end position="141"/>
    </location>
</feature>
<proteinExistence type="predicted"/>
<comment type="caution">
    <text evidence="8">The sequence shown here is derived from an EMBL/GenBank/DDBJ whole genome shotgun (WGS) entry which is preliminary data.</text>
</comment>
<evidence type="ECO:0000256" key="5">
    <source>
        <dbReference type="ARBA" id="ARBA00023244"/>
    </source>
</evidence>
<keyword evidence="4" id="KW-0520">NAD</keyword>
<name>A0AA42DN14_9FIRM</name>
<dbReference type="GO" id="GO:0043115">
    <property type="term" value="F:precorrin-2 dehydrogenase activity"/>
    <property type="evidence" value="ECO:0007669"/>
    <property type="project" value="UniProtKB-EC"/>
</dbReference>
<dbReference type="NCBIfam" id="TIGR01470">
    <property type="entry name" value="cysG_Nterm"/>
    <property type="match status" value="1"/>
</dbReference>
<protein>
    <recommendedName>
        <fullName evidence="2">precorrin-2 dehydrogenase</fullName>
        <ecNumber evidence="2">1.3.1.76</ecNumber>
    </recommendedName>
</protein>
<evidence type="ECO:0000313" key="9">
    <source>
        <dbReference type="Proteomes" id="UP001169242"/>
    </source>
</evidence>
<organism evidence="8 9">
    <name type="scientific">Holtiella tumoricola</name>
    <dbReference type="NCBI Taxonomy" id="3018743"/>
    <lineage>
        <taxon>Bacteria</taxon>
        <taxon>Bacillati</taxon>
        <taxon>Bacillota</taxon>
        <taxon>Clostridia</taxon>
        <taxon>Lachnospirales</taxon>
        <taxon>Cellulosilyticaceae</taxon>
        <taxon>Holtiella</taxon>
    </lineage>
</organism>
<dbReference type="InterPro" id="IPR006367">
    <property type="entry name" value="Sirohaem_synthase_N"/>
</dbReference>
<dbReference type="InterPro" id="IPR028281">
    <property type="entry name" value="Sirohaem_synthase_central"/>
</dbReference>
<sequence length="196" mass="21723">MYTACLNLEGKKVTIVGGGKVAYRKAVALENEKCDLHIIAPSFIEAFKSLGPEVNLVYKCYEEGDCANSFLVVAATDDYETNQAVGAFCKRANKLCNVVDNKELSSFIVPSSFKRGDLMIAVSTGGASPSLAALIKKELEEKYDASYVELMDVHRRLRAQVLQQVEDEMEKKKILNHLATLSLEELKTYEKSHFGC</sequence>
<evidence type="ECO:0000256" key="3">
    <source>
        <dbReference type="ARBA" id="ARBA00023002"/>
    </source>
</evidence>
<dbReference type="PANTHER" id="PTHR35330">
    <property type="entry name" value="SIROHEME BIOSYNTHESIS PROTEIN MET8"/>
    <property type="match status" value="1"/>
</dbReference>
<keyword evidence="5" id="KW-0627">Porphyrin biosynthesis</keyword>
<dbReference type="InterPro" id="IPR042518">
    <property type="entry name" value="SirC_C"/>
</dbReference>
<reference evidence="8" key="1">
    <citation type="journal article" date="2023" name="Int. J. Syst. Evol. Microbiol.">
        <title>&lt;i&gt;Holtiella tumoricola&lt;/i&gt; gen. nov. sp. nov., isolated from a human clinical sample.</title>
        <authorList>
            <person name="Allen-Vercoe E."/>
            <person name="Daigneault M.C."/>
            <person name="Vancuren S.J."/>
            <person name="Cochrane K."/>
            <person name="O'Neal L.L."/>
            <person name="Sankaranarayanan K."/>
            <person name="Lawson P.A."/>
        </authorList>
    </citation>
    <scope>NUCLEOTIDE SEQUENCE</scope>
    <source>
        <strain evidence="8">CC70A</strain>
    </source>
</reference>
<dbReference type="EC" id="1.3.1.76" evidence="2"/>
<accession>A0AA42DN14</accession>
<evidence type="ECO:0000256" key="6">
    <source>
        <dbReference type="ARBA" id="ARBA00047561"/>
    </source>
</evidence>
<dbReference type="RefSeq" id="WP_271012207.1">
    <property type="nucleotide sequence ID" value="NZ_JAQIFT010000043.1"/>
</dbReference>
<comment type="pathway">
    <text evidence="1">Porphyrin-containing compound metabolism; siroheme biosynthesis; sirohydrochlorin from precorrin-2: step 1/1.</text>
</comment>
<dbReference type="AlphaFoldDB" id="A0AA42DN14"/>